<feature type="coiled-coil region" evidence="1">
    <location>
        <begin position="248"/>
        <end position="282"/>
    </location>
</feature>
<name>C5L4S0_PERM5</name>
<dbReference type="GeneID" id="9064478"/>
<dbReference type="InParanoid" id="C5L4S0"/>
<evidence type="ECO:0000256" key="1">
    <source>
        <dbReference type="SAM" id="Coils"/>
    </source>
</evidence>
<gene>
    <name evidence="3" type="ORF">Pmar_PMAR007932</name>
</gene>
<keyword evidence="1" id="KW-0175">Coiled coil</keyword>
<feature type="region of interest" description="Disordered" evidence="2">
    <location>
        <begin position="1"/>
        <end position="74"/>
    </location>
</feature>
<evidence type="ECO:0000313" key="4">
    <source>
        <dbReference type="Proteomes" id="UP000007800"/>
    </source>
</evidence>
<accession>C5L4S0</accession>
<organism evidence="4">
    <name type="scientific">Perkinsus marinus (strain ATCC 50983 / TXsc)</name>
    <dbReference type="NCBI Taxonomy" id="423536"/>
    <lineage>
        <taxon>Eukaryota</taxon>
        <taxon>Sar</taxon>
        <taxon>Alveolata</taxon>
        <taxon>Perkinsozoa</taxon>
        <taxon>Perkinsea</taxon>
        <taxon>Perkinsida</taxon>
        <taxon>Perkinsidae</taxon>
        <taxon>Perkinsus</taxon>
    </lineage>
</organism>
<dbReference type="RefSeq" id="XP_002776445.1">
    <property type="nucleotide sequence ID" value="XM_002776399.1"/>
</dbReference>
<evidence type="ECO:0000256" key="2">
    <source>
        <dbReference type="SAM" id="MobiDB-lite"/>
    </source>
</evidence>
<sequence length="303" mass="32778">MSGAPDPTQGLGALSSAAQADVTSPPPSTSGPSSAAAIAAAAVLLQQQQQQQSSYAQGGLTSSPGGDGKNGSEEDARAMDEAFMRSLTVTPVPPGDYTEEENIFLVDQMTKHRAQLRGKFEGMVRTRNKIYQMIAAAMNRRFPNAQPKSTLEIKRRITCLVERVRRGGGDKYPPDHWHNVLTREYLNWHPTSVPSSIDGSPARGRTSTSRRRRSSRTTRDYNYDSESTSSAEHVLDGSWVDGRGHVSLEKLLDKKSELEIALKQAELVKVRLERELLAMDTKDALAGVPPGAAADDCGDAAAT</sequence>
<dbReference type="EMBL" id="GG679132">
    <property type="protein sequence ID" value="EER08261.1"/>
    <property type="molecule type" value="Genomic_DNA"/>
</dbReference>
<dbReference type="AlphaFoldDB" id="C5L4S0"/>
<feature type="compositionally biased region" description="Low complexity" evidence="2">
    <location>
        <begin position="30"/>
        <end position="60"/>
    </location>
</feature>
<dbReference type="OrthoDB" id="10046272at2759"/>
<evidence type="ECO:0000313" key="3">
    <source>
        <dbReference type="EMBL" id="EER08261.1"/>
    </source>
</evidence>
<protein>
    <submittedName>
        <fullName evidence="3">Uncharacterized protein</fullName>
    </submittedName>
</protein>
<keyword evidence="4" id="KW-1185">Reference proteome</keyword>
<reference evidence="3 4" key="1">
    <citation type="submission" date="2008-07" db="EMBL/GenBank/DDBJ databases">
        <authorList>
            <person name="El-Sayed N."/>
            <person name="Caler E."/>
            <person name="Inman J."/>
            <person name="Amedeo P."/>
            <person name="Hass B."/>
            <person name="Wortman J."/>
        </authorList>
    </citation>
    <scope>NUCLEOTIDE SEQUENCE [LARGE SCALE GENOMIC DNA]</scope>
    <source>
        <strain evidence="4">ATCC 50983 / TXsc</strain>
    </source>
</reference>
<dbReference type="Proteomes" id="UP000007800">
    <property type="component" value="Unassembled WGS sequence"/>
</dbReference>
<proteinExistence type="predicted"/>
<feature type="region of interest" description="Disordered" evidence="2">
    <location>
        <begin position="192"/>
        <end position="227"/>
    </location>
</feature>